<dbReference type="InterPro" id="IPR001179">
    <property type="entry name" value="PPIase_FKBP_dom"/>
</dbReference>
<dbReference type="InterPro" id="IPR046357">
    <property type="entry name" value="PPIase_dom_sf"/>
</dbReference>
<evidence type="ECO:0000256" key="8">
    <source>
        <dbReference type="ARBA" id="ARBA00037071"/>
    </source>
</evidence>
<evidence type="ECO:0000256" key="4">
    <source>
        <dbReference type="ARBA" id="ARBA00022490"/>
    </source>
</evidence>
<comment type="catalytic activity">
    <reaction evidence="1 9 10">
        <text>[protein]-peptidylproline (omega=180) = [protein]-peptidylproline (omega=0)</text>
        <dbReference type="Rhea" id="RHEA:16237"/>
        <dbReference type="Rhea" id="RHEA-COMP:10747"/>
        <dbReference type="Rhea" id="RHEA-COMP:10748"/>
        <dbReference type="ChEBI" id="CHEBI:83833"/>
        <dbReference type="ChEBI" id="CHEBI:83834"/>
        <dbReference type="EC" id="5.2.1.8"/>
    </reaction>
</comment>
<dbReference type="KEGG" id="wma:WM2015_1505"/>
<keyword evidence="7 9" id="KW-0413">Isomerase</keyword>
<dbReference type="Pfam" id="PF00254">
    <property type="entry name" value="FKBP_C"/>
    <property type="match status" value="1"/>
</dbReference>
<dbReference type="STRING" id="1579979.WM2015_1505"/>
<accession>A0A0K0XW81</accession>
<dbReference type="GO" id="GO:0042026">
    <property type="term" value="P:protein refolding"/>
    <property type="evidence" value="ECO:0007669"/>
    <property type="project" value="UniProtKB-ARBA"/>
</dbReference>
<evidence type="ECO:0000256" key="9">
    <source>
        <dbReference type="PROSITE-ProRule" id="PRU00277"/>
    </source>
</evidence>
<dbReference type="RefSeq" id="WP_049725483.1">
    <property type="nucleotide sequence ID" value="NZ_CP012154.1"/>
</dbReference>
<evidence type="ECO:0000256" key="6">
    <source>
        <dbReference type="ARBA" id="ARBA00023186"/>
    </source>
</evidence>
<evidence type="ECO:0000256" key="10">
    <source>
        <dbReference type="RuleBase" id="RU003915"/>
    </source>
</evidence>
<protein>
    <recommendedName>
        <fullName evidence="10">Peptidyl-prolyl cis-trans isomerase</fullName>
        <ecNumber evidence="10">5.2.1.8</ecNumber>
    </recommendedName>
</protein>
<dbReference type="PROSITE" id="PS50059">
    <property type="entry name" value="FKBP_PPIASE"/>
    <property type="match status" value="1"/>
</dbReference>
<keyword evidence="12" id="KW-1185">Reference proteome</keyword>
<evidence type="ECO:0000256" key="7">
    <source>
        <dbReference type="ARBA" id="ARBA00023235"/>
    </source>
</evidence>
<evidence type="ECO:0000256" key="3">
    <source>
        <dbReference type="ARBA" id="ARBA00006577"/>
    </source>
</evidence>
<dbReference type="GO" id="GO:0003755">
    <property type="term" value="F:peptidyl-prolyl cis-trans isomerase activity"/>
    <property type="evidence" value="ECO:0007669"/>
    <property type="project" value="UniProtKB-UniRule"/>
</dbReference>
<comment type="subcellular location">
    <subcellularLocation>
        <location evidence="2">Cytoplasm</location>
    </subcellularLocation>
</comment>
<dbReference type="GO" id="GO:0005737">
    <property type="term" value="C:cytoplasm"/>
    <property type="evidence" value="ECO:0007669"/>
    <property type="project" value="UniProtKB-SubCell"/>
</dbReference>
<dbReference type="EC" id="5.2.1.8" evidence="10"/>
<sequence length="155" mass="16781">MQISNNSVVAIEYTLTGDDGQVIDTSEGREPLVYLHGHNNIIPGLEKAMEGKEAGAELDVQVPPEEGYGQYRQELVQDVPRSAFDGQAKVEPGMSFRAESNAGPMTVLVREVKEDTVTIDGNHMLAGKVLNFKVEIKSVRPATEEEISQGVAQAA</sequence>
<dbReference type="PATRIC" id="fig|1579979.3.peg.1544"/>
<comment type="function">
    <text evidence="8">Also involved in hydrogenase metallocenter assembly, probably by participating in the nickel insertion step. This function in hydrogenase biosynthesis requires chaperone activity and the presence of the metal-binding domain, but not PPIase activity.</text>
</comment>
<dbReference type="Proteomes" id="UP000066624">
    <property type="component" value="Chromosome"/>
</dbReference>
<dbReference type="PANTHER" id="PTHR47861:SF3">
    <property type="entry name" value="FKBP-TYPE PEPTIDYL-PROLYL CIS-TRANS ISOMERASE SLYD"/>
    <property type="match status" value="1"/>
</dbReference>
<keyword evidence="4" id="KW-0963">Cytoplasm</keyword>
<dbReference type="PANTHER" id="PTHR47861">
    <property type="entry name" value="FKBP-TYPE PEPTIDYL-PROLYL CIS-TRANS ISOMERASE SLYD"/>
    <property type="match status" value="1"/>
</dbReference>
<evidence type="ECO:0000313" key="12">
    <source>
        <dbReference type="Proteomes" id="UP000066624"/>
    </source>
</evidence>
<dbReference type="Gene3D" id="3.10.50.40">
    <property type="match status" value="1"/>
</dbReference>
<evidence type="ECO:0000256" key="1">
    <source>
        <dbReference type="ARBA" id="ARBA00000971"/>
    </source>
</evidence>
<keyword evidence="6" id="KW-0143">Chaperone</keyword>
<organism evidence="11 12">
    <name type="scientific">Wenzhouxiangella marina</name>
    <dbReference type="NCBI Taxonomy" id="1579979"/>
    <lineage>
        <taxon>Bacteria</taxon>
        <taxon>Pseudomonadati</taxon>
        <taxon>Pseudomonadota</taxon>
        <taxon>Gammaproteobacteria</taxon>
        <taxon>Chromatiales</taxon>
        <taxon>Wenzhouxiangellaceae</taxon>
        <taxon>Wenzhouxiangella</taxon>
    </lineage>
</organism>
<dbReference type="SUPFAM" id="SSF54534">
    <property type="entry name" value="FKBP-like"/>
    <property type="match status" value="1"/>
</dbReference>
<evidence type="ECO:0000313" key="11">
    <source>
        <dbReference type="EMBL" id="AKS41876.1"/>
    </source>
</evidence>
<proteinExistence type="inferred from homology"/>
<keyword evidence="5 9" id="KW-0697">Rotamase</keyword>
<dbReference type="OrthoDB" id="9808891at2"/>
<reference evidence="11 12" key="1">
    <citation type="submission" date="2015-07" db="EMBL/GenBank/DDBJ databases">
        <authorList>
            <person name="Noorani M."/>
        </authorList>
    </citation>
    <scope>NUCLEOTIDE SEQUENCE [LARGE SCALE GENOMIC DNA]</scope>
    <source>
        <strain evidence="11 12">KCTC 42284</strain>
    </source>
</reference>
<comment type="similarity">
    <text evidence="3 10">Belongs to the FKBP-type PPIase family.</text>
</comment>
<dbReference type="EMBL" id="CP012154">
    <property type="protein sequence ID" value="AKS41876.1"/>
    <property type="molecule type" value="Genomic_DNA"/>
</dbReference>
<evidence type="ECO:0000256" key="2">
    <source>
        <dbReference type="ARBA" id="ARBA00004496"/>
    </source>
</evidence>
<evidence type="ECO:0000256" key="5">
    <source>
        <dbReference type="ARBA" id="ARBA00023110"/>
    </source>
</evidence>
<gene>
    <name evidence="11" type="ORF">WM2015_1505</name>
</gene>
<name>A0A0K0XW81_9GAMM</name>
<dbReference type="AlphaFoldDB" id="A0A0K0XW81"/>